<comment type="caution">
    <text evidence="6">The sequence shown here is derived from an EMBL/GenBank/DDBJ whole genome shotgun (WGS) entry which is preliminary data.</text>
</comment>
<evidence type="ECO:0000313" key="7">
    <source>
        <dbReference type="Proteomes" id="UP001239909"/>
    </source>
</evidence>
<keyword evidence="1" id="KW-0805">Transcription regulation</keyword>
<dbReference type="PROSITE" id="PS50949">
    <property type="entry name" value="HTH_GNTR"/>
    <property type="match status" value="1"/>
</dbReference>
<name>A0ABQ6LMQ4_9RHOB</name>
<dbReference type="InterPro" id="IPR000524">
    <property type="entry name" value="Tscrpt_reg_HTH_GntR"/>
</dbReference>
<evidence type="ECO:0000313" key="6">
    <source>
        <dbReference type="EMBL" id="GMG82118.1"/>
    </source>
</evidence>
<dbReference type="PANTHER" id="PTHR43537">
    <property type="entry name" value="TRANSCRIPTIONAL REGULATOR, GNTR FAMILY"/>
    <property type="match status" value="1"/>
</dbReference>
<proteinExistence type="predicted"/>
<sequence length="257" mass="27269">MNGTECGARPARRVATGEETDVNMGGAGPAGAGAQSKLSDLGTIERTGTLAEQTYKRLWHALLTGQLAPGEKVTVRGVAEAFGVSLSPAREALARLTAERALDLRPNHSVSVPVLTRARYRELVGIRLLLEGHAAEIAAGQMTDETVAALEANWAAMSETVDRAESKRALELNAAFHFGIYRAAGIPTLTSIIETLWLQVGPSLSLLTPAYQRSQRGLAHHRAAIEAARARDPAALRAAIEADLRDGMTALEPLLPA</sequence>
<dbReference type="Gene3D" id="1.20.120.530">
    <property type="entry name" value="GntR ligand-binding domain-like"/>
    <property type="match status" value="1"/>
</dbReference>
<reference evidence="6 7" key="1">
    <citation type="submission" date="2023-04" db="EMBL/GenBank/DDBJ databases">
        <title>Marinoamorphus aggregata gen. nov., sp. Nov., isolate from tissue of brittle star Ophioplocus japonicus.</title>
        <authorList>
            <person name="Kawano K."/>
            <person name="Sawayama S."/>
            <person name="Nakagawa S."/>
        </authorList>
    </citation>
    <scope>NUCLEOTIDE SEQUENCE [LARGE SCALE GENOMIC DNA]</scope>
    <source>
        <strain evidence="6 7">NKW23</strain>
    </source>
</reference>
<feature type="region of interest" description="Disordered" evidence="4">
    <location>
        <begin position="1"/>
        <end position="36"/>
    </location>
</feature>
<feature type="domain" description="HTH gntR-type" evidence="5">
    <location>
        <begin position="48"/>
        <end position="115"/>
    </location>
</feature>
<dbReference type="InterPro" id="IPR036390">
    <property type="entry name" value="WH_DNA-bd_sf"/>
</dbReference>
<accession>A0ABQ6LMQ4</accession>
<dbReference type="InterPro" id="IPR011711">
    <property type="entry name" value="GntR_C"/>
</dbReference>
<dbReference type="Gene3D" id="1.10.10.10">
    <property type="entry name" value="Winged helix-like DNA-binding domain superfamily/Winged helix DNA-binding domain"/>
    <property type="match status" value="1"/>
</dbReference>
<evidence type="ECO:0000256" key="4">
    <source>
        <dbReference type="SAM" id="MobiDB-lite"/>
    </source>
</evidence>
<dbReference type="InterPro" id="IPR036388">
    <property type="entry name" value="WH-like_DNA-bd_sf"/>
</dbReference>
<evidence type="ECO:0000256" key="1">
    <source>
        <dbReference type="ARBA" id="ARBA00023015"/>
    </source>
</evidence>
<dbReference type="EMBL" id="BSYI01000008">
    <property type="protein sequence ID" value="GMG82118.1"/>
    <property type="molecule type" value="Genomic_DNA"/>
</dbReference>
<dbReference type="SUPFAM" id="SSF48008">
    <property type="entry name" value="GntR ligand-binding domain-like"/>
    <property type="match status" value="1"/>
</dbReference>
<dbReference type="InterPro" id="IPR008920">
    <property type="entry name" value="TF_FadR/GntR_C"/>
</dbReference>
<dbReference type="SMART" id="SM00895">
    <property type="entry name" value="FCD"/>
    <property type="match status" value="1"/>
</dbReference>
<organism evidence="6 7">
    <name type="scientific">Paralimibaculum aggregatum</name>
    <dbReference type="NCBI Taxonomy" id="3036245"/>
    <lineage>
        <taxon>Bacteria</taxon>
        <taxon>Pseudomonadati</taxon>
        <taxon>Pseudomonadota</taxon>
        <taxon>Alphaproteobacteria</taxon>
        <taxon>Rhodobacterales</taxon>
        <taxon>Paracoccaceae</taxon>
        <taxon>Paralimibaculum</taxon>
    </lineage>
</organism>
<dbReference type="Pfam" id="PF07729">
    <property type="entry name" value="FCD"/>
    <property type="match status" value="1"/>
</dbReference>
<dbReference type="PANTHER" id="PTHR43537:SF39">
    <property type="entry name" value="HTH-TYPE TRANSCRIPTIONAL REGULATOR MCBR"/>
    <property type="match status" value="1"/>
</dbReference>
<keyword evidence="3" id="KW-0804">Transcription</keyword>
<dbReference type="Proteomes" id="UP001239909">
    <property type="component" value="Unassembled WGS sequence"/>
</dbReference>
<evidence type="ECO:0000256" key="2">
    <source>
        <dbReference type="ARBA" id="ARBA00023125"/>
    </source>
</evidence>
<evidence type="ECO:0000259" key="5">
    <source>
        <dbReference type="PROSITE" id="PS50949"/>
    </source>
</evidence>
<dbReference type="SMART" id="SM00345">
    <property type="entry name" value="HTH_GNTR"/>
    <property type="match status" value="1"/>
</dbReference>
<dbReference type="Pfam" id="PF00392">
    <property type="entry name" value="GntR"/>
    <property type="match status" value="1"/>
</dbReference>
<keyword evidence="2" id="KW-0238">DNA-binding</keyword>
<keyword evidence="7" id="KW-1185">Reference proteome</keyword>
<evidence type="ECO:0000256" key="3">
    <source>
        <dbReference type="ARBA" id="ARBA00023163"/>
    </source>
</evidence>
<dbReference type="SUPFAM" id="SSF46785">
    <property type="entry name" value="Winged helix' DNA-binding domain"/>
    <property type="match status" value="1"/>
</dbReference>
<protein>
    <submittedName>
        <fullName evidence="6">GntR family transcriptional regulator</fullName>
    </submittedName>
</protein>
<gene>
    <name evidence="6" type="ORF">LNKW23_13310</name>
</gene>